<proteinExistence type="predicted"/>
<evidence type="ECO:0000256" key="1">
    <source>
        <dbReference type="SAM" id="Phobius"/>
    </source>
</evidence>
<reference evidence="2 3" key="1">
    <citation type="journal article" date="2014" name="Agronomy (Basel)">
        <title>A Draft Genome Sequence for Ensete ventricosum, the Drought-Tolerant Tree Against Hunger.</title>
        <authorList>
            <person name="Harrison J."/>
            <person name="Moore K.A."/>
            <person name="Paszkiewicz K."/>
            <person name="Jones T."/>
            <person name="Grant M."/>
            <person name="Ambacheew D."/>
            <person name="Muzemil S."/>
            <person name="Studholme D.J."/>
        </authorList>
    </citation>
    <scope>NUCLEOTIDE SEQUENCE [LARGE SCALE GENOMIC DNA]</scope>
</reference>
<keyword evidence="1" id="KW-0812">Transmembrane</keyword>
<gene>
    <name evidence="2" type="ORF">B296_00033518</name>
</gene>
<accession>A0A427AAP5</accession>
<name>A0A427AAP5_ENSVE</name>
<evidence type="ECO:0000313" key="3">
    <source>
        <dbReference type="Proteomes" id="UP000287651"/>
    </source>
</evidence>
<feature type="transmembrane region" description="Helical" evidence="1">
    <location>
        <begin position="20"/>
        <end position="38"/>
    </location>
</feature>
<keyword evidence="1" id="KW-0472">Membrane</keyword>
<sequence length="178" mass="19780">MQSHRQPLPPLSLLFPPQPLLPAALFFLCQLTIIVVGCRCHRLQPRSLQLPLFLIATLFPLFLSLSVVCYCCRVSLALHLVVTPTAAVPPSPSTLNEARSRSLPIVVRYLPLLQSLASTPSYRRPIYHCSPRSCALLYCSRRLCCFAYHSHRWSLPPPTLLPPKPTASVGDDVASIPF</sequence>
<dbReference type="Proteomes" id="UP000287651">
    <property type="component" value="Unassembled WGS sequence"/>
</dbReference>
<protein>
    <submittedName>
        <fullName evidence="2">Uncharacterized protein</fullName>
    </submittedName>
</protein>
<keyword evidence="1" id="KW-1133">Transmembrane helix</keyword>
<evidence type="ECO:0000313" key="2">
    <source>
        <dbReference type="EMBL" id="RRT73279.1"/>
    </source>
</evidence>
<feature type="transmembrane region" description="Helical" evidence="1">
    <location>
        <begin position="50"/>
        <end position="68"/>
    </location>
</feature>
<comment type="caution">
    <text evidence="2">The sequence shown here is derived from an EMBL/GenBank/DDBJ whole genome shotgun (WGS) entry which is preliminary data.</text>
</comment>
<dbReference type="AlphaFoldDB" id="A0A427AAP5"/>
<organism evidence="2 3">
    <name type="scientific">Ensete ventricosum</name>
    <name type="common">Abyssinian banana</name>
    <name type="synonym">Musa ensete</name>
    <dbReference type="NCBI Taxonomy" id="4639"/>
    <lineage>
        <taxon>Eukaryota</taxon>
        <taxon>Viridiplantae</taxon>
        <taxon>Streptophyta</taxon>
        <taxon>Embryophyta</taxon>
        <taxon>Tracheophyta</taxon>
        <taxon>Spermatophyta</taxon>
        <taxon>Magnoliopsida</taxon>
        <taxon>Liliopsida</taxon>
        <taxon>Zingiberales</taxon>
        <taxon>Musaceae</taxon>
        <taxon>Ensete</taxon>
    </lineage>
</organism>
<dbReference type="EMBL" id="AMZH03003139">
    <property type="protein sequence ID" value="RRT73279.1"/>
    <property type="molecule type" value="Genomic_DNA"/>
</dbReference>